<dbReference type="RefSeq" id="WP_345423771.1">
    <property type="nucleotide sequence ID" value="NZ_AP031496.1"/>
</dbReference>
<dbReference type="AlphaFoldDB" id="A0AAV3U4K2"/>
<name>A0AAV3U4K2_9ALTE</name>
<keyword evidence="2" id="KW-1185">Reference proteome</keyword>
<proteinExistence type="predicted"/>
<dbReference type="EMBL" id="BAABLX010000027">
    <property type="protein sequence ID" value="GAA4947741.1"/>
    <property type="molecule type" value="Genomic_DNA"/>
</dbReference>
<organism evidence="1 2">
    <name type="scientific">Halioxenophilus aromaticivorans</name>
    <dbReference type="NCBI Taxonomy" id="1306992"/>
    <lineage>
        <taxon>Bacteria</taxon>
        <taxon>Pseudomonadati</taxon>
        <taxon>Pseudomonadota</taxon>
        <taxon>Gammaproteobacteria</taxon>
        <taxon>Alteromonadales</taxon>
        <taxon>Alteromonadaceae</taxon>
        <taxon>Halioxenophilus</taxon>
    </lineage>
</organism>
<dbReference type="Pfam" id="PF04134">
    <property type="entry name" value="DCC1-like"/>
    <property type="match status" value="1"/>
</dbReference>
<dbReference type="Proteomes" id="UP001409585">
    <property type="component" value="Unassembled WGS sequence"/>
</dbReference>
<dbReference type="InterPro" id="IPR052927">
    <property type="entry name" value="DCC_oxidoreductase"/>
</dbReference>
<comment type="caution">
    <text evidence="1">The sequence shown here is derived from an EMBL/GenBank/DDBJ whole genome shotgun (WGS) entry which is preliminary data.</text>
</comment>
<dbReference type="GO" id="GO:0015035">
    <property type="term" value="F:protein-disulfide reductase activity"/>
    <property type="evidence" value="ECO:0007669"/>
    <property type="project" value="InterPro"/>
</dbReference>
<dbReference type="InterPro" id="IPR007263">
    <property type="entry name" value="DCC1-like"/>
</dbReference>
<protein>
    <submittedName>
        <fullName evidence="1">Thiol-disulfide oxidoreductase DCC family protein</fullName>
    </submittedName>
</protein>
<dbReference type="PANTHER" id="PTHR33639:SF2">
    <property type="entry name" value="DUF393 DOMAIN-CONTAINING PROTEIN"/>
    <property type="match status" value="1"/>
</dbReference>
<accession>A0AAV3U4K2</accession>
<evidence type="ECO:0000313" key="1">
    <source>
        <dbReference type="EMBL" id="GAA4947741.1"/>
    </source>
</evidence>
<evidence type="ECO:0000313" key="2">
    <source>
        <dbReference type="Proteomes" id="UP001409585"/>
    </source>
</evidence>
<reference evidence="2" key="1">
    <citation type="journal article" date="2019" name="Int. J. Syst. Evol. Microbiol.">
        <title>The Global Catalogue of Microorganisms (GCM) 10K type strain sequencing project: providing services to taxonomists for standard genome sequencing and annotation.</title>
        <authorList>
            <consortium name="The Broad Institute Genomics Platform"/>
            <consortium name="The Broad Institute Genome Sequencing Center for Infectious Disease"/>
            <person name="Wu L."/>
            <person name="Ma J."/>
        </authorList>
    </citation>
    <scope>NUCLEOTIDE SEQUENCE [LARGE SCALE GENOMIC DNA]</scope>
    <source>
        <strain evidence="2">JCM 19134</strain>
    </source>
</reference>
<dbReference type="PANTHER" id="PTHR33639">
    <property type="entry name" value="THIOL-DISULFIDE OXIDOREDUCTASE DCC"/>
    <property type="match status" value="1"/>
</dbReference>
<sequence length="134" mass="15562">MSDRIILFDGVCKLCSAWAKFLIKYDRNHTFTLATVQSAAGQQLLTQHGLPIDSYSTMVLIDGETLYTQSSAFLRVMRLLPLPWPLFTIFYIVPRPIRDWLYDRIALNRYKLFGKFDSCLLPTPDHQKRFIDGD</sequence>
<gene>
    <name evidence="1" type="ORF">GCM10025791_29410</name>
</gene>